<dbReference type="Proteomes" id="UP000636661">
    <property type="component" value="Unassembled WGS sequence"/>
</dbReference>
<keyword evidence="3" id="KW-1185">Reference proteome</keyword>
<feature type="region of interest" description="Disordered" evidence="1">
    <location>
        <begin position="13"/>
        <end position="64"/>
    </location>
</feature>
<organism evidence="2 3">
    <name type="scientific">Streptomyces lavendofoliae</name>
    <dbReference type="NCBI Taxonomy" id="67314"/>
    <lineage>
        <taxon>Bacteria</taxon>
        <taxon>Bacillati</taxon>
        <taxon>Actinomycetota</taxon>
        <taxon>Actinomycetes</taxon>
        <taxon>Kitasatosporales</taxon>
        <taxon>Streptomycetaceae</taxon>
        <taxon>Streptomyces</taxon>
    </lineage>
</organism>
<gene>
    <name evidence="2" type="ORF">GCM10010274_49450</name>
</gene>
<accession>A0A918M6P2</accession>
<protein>
    <submittedName>
        <fullName evidence="2">Uncharacterized protein</fullName>
    </submittedName>
</protein>
<dbReference type="AlphaFoldDB" id="A0A918M6P2"/>
<evidence type="ECO:0000313" key="2">
    <source>
        <dbReference type="EMBL" id="GGU54663.1"/>
    </source>
</evidence>
<proteinExistence type="predicted"/>
<sequence>MLRRLVKALFRQRGHASGGTLPPYRPDGDSVPAILSPGRYEVPPGTERRVPPAFLERLNAPRRR</sequence>
<comment type="caution">
    <text evidence="2">The sequence shown here is derived from an EMBL/GenBank/DDBJ whole genome shotgun (WGS) entry which is preliminary data.</text>
</comment>
<evidence type="ECO:0000313" key="3">
    <source>
        <dbReference type="Proteomes" id="UP000636661"/>
    </source>
</evidence>
<reference evidence="2" key="2">
    <citation type="submission" date="2020-09" db="EMBL/GenBank/DDBJ databases">
        <authorList>
            <person name="Sun Q."/>
            <person name="Ohkuma M."/>
        </authorList>
    </citation>
    <scope>NUCLEOTIDE SEQUENCE</scope>
    <source>
        <strain evidence="2">JCM 4391</strain>
    </source>
</reference>
<name>A0A918M6P2_9ACTN</name>
<dbReference type="EMBL" id="BMTP01000014">
    <property type="protein sequence ID" value="GGU54663.1"/>
    <property type="molecule type" value="Genomic_DNA"/>
</dbReference>
<reference evidence="2" key="1">
    <citation type="journal article" date="2014" name="Int. J. Syst. Evol. Microbiol.">
        <title>Complete genome sequence of Corynebacterium casei LMG S-19264T (=DSM 44701T), isolated from a smear-ripened cheese.</title>
        <authorList>
            <consortium name="US DOE Joint Genome Institute (JGI-PGF)"/>
            <person name="Walter F."/>
            <person name="Albersmeier A."/>
            <person name="Kalinowski J."/>
            <person name="Ruckert C."/>
        </authorList>
    </citation>
    <scope>NUCLEOTIDE SEQUENCE</scope>
    <source>
        <strain evidence="2">JCM 4391</strain>
    </source>
</reference>
<evidence type="ECO:0000256" key="1">
    <source>
        <dbReference type="SAM" id="MobiDB-lite"/>
    </source>
</evidence>